<gene>
    <name evidence="1" type="ORF">COX46_04180</name>
</gene>
<protein>
    <recommendedName>
        <fullName evidence="3">Acetyltransferase</fullName>
    </recommendedName>
</protein>
<dbReference type="InterPro" id="IPR011004">
    <property type="entry name" value="Trimer_LpxA-like_sf"/>
</dbReference>
<dbReference type="SUPFAM" id="SSF51161">
    <property type="entry name" value="Trimeric LpxA-like enzymes"/>
    <property type="match status" value="1"/>
</dbReference>
<accession>A0A2G9YA67</accession>
<dbReference type="InterPro" id="IPR051159">
    <property type="entry name" value="Hexapeptide_acetyltransf"/>
</dbReference>
<dbReference type="AlphaFoldDB" id="A0A2G9YA67"/>
<dbReference type="PANTHER" id="PTHR23416">
    <property type="entry name" value="SIALIC ACID SYNTHASE-RELATED"/>
    <property type="match status" value="1"/>
</dbReference>
<sequence length="50" mass="5139">MNVCILYSADIGEGSVVGAGSVVVHTIPPYSVAVGVPAKVIRKRGEKKEG</sequence>
<comment type="caution">
    <text evidence="1">The sequence shown here is derived from an EMBL/GenBank/DDBJ whole genome shotgun (WGS) entry which is preliminary data.</text>
</comment>
<reference evidence="1 2" key="1">
    <citation type="submission" date="2017-09" db="EMBL/GenBank/DDBJ databases">
        <title>Depth-based differentiation of microbial function through sediment-hosted aquifers and enrichment of novel symbionts in the deep terrestrial subsurface.</title>
        <authorList>
            <person name="Probst A.J."/>
            <person name="Ladd B."/>
            <person name="Jarett J.K."/>
            <person name="Geller-Mcgrath D.E."/>
            <person name="Sieber C.M."/>
            <person name="Emerson J.B."/>
            <person name="Anantharaman K."/>
            <person name="Thomas B.C."/>
            <person name="Malmstrom R."/>
            <person name="Stieglmeier M."/>
            <person name="Klingl A."/>
            <person name="Woyke T."/>
            <person name="Ryan C.M."/>
            <person name="Banfield J.F."/>
        </authorList>
    </citation>
    <scope>NUCLEOTIDE SEQUENCE [LARGE SCALE GENOMIC DNA]</scope>
    <source>
        <strain evidence="1">CG23_combo_of_CG06-09_8_20_14_all_48_7</strain>
    </source>
</reference>
<evidence type="ECO:0000313" key="2">
    <source>
        <dbReference type="Proteomes" id="UP000230392"/>
    </source>
</evidence>
<proteinExistence type="predicted"/>
<evidence type="ECO:0008006" key="3">
    <source>
        <dbReference type="Google" id="ProtNLM"/>
    </source>
</evidence>
<name>A0A2G9YA67_9BACT</name>
<dbReference type="Proteomes" id="UP000230392">
    <property type="component" value="Unassembled WGS sequence"/>
</dbReference>
<dbReference type="Gene3D" id="2.160.10.10">
    <property type="entry name" value="Hexapeptide repeat proteins"/>
    <property type="match status" value="1"/>
</dbReference>
<organism evidence="1 2">
    <name type="scientific">bacterium (Candidatus Ratteibacteria) CG23_combo_of_CG06-09_8_20_14_all_48_7</name>
    <dbReference type="NCBI Taxonomy" id="2014292"/>
    <lineage>
        <taxon>Bacteria</taxon>
        <taxon>Candidatus Ratteibacteria</taxon>
    </lineage>
</organism>
<dbReference type="EMBL" id="PCRF01000208">
    <property type="protein sequence ID" value="PIP16128.1"/>
    <property type="molecule type" value="Genomic_DNA"/>
</dbReference>
<evidence type="ECO:0000313" key="1">
    <source>
        <dbReference type="EMBL" id="PIP16128.1"/>
    </source>
</evidence>
<dbReference type="PANTHER" id="PTHR23416:SF78">
    <property type="entry name" value="LIPOPOLYSACCHARIDE BIOSYNTHESIS O-ACETYL TRANSFERASE WBBJ-RELATED"/>
    <property type="match status" value="1"/>
</dbReference>